<keyword evidence="1" id="KW-1133">Transmembrane helix</keyword>
<evidence type="ECO:0000313" key="5">
    <source>
        <dbReference type="Proteomes" id="UP000284207"/>
    </source>
</evidence>
<dbReference type="Pfam" id="PF09836">
    <property type="entry name" value="DUF2063"/>
    <property type="match status" value="1"/>
</dbReference>
<dbReference type="Gene3D" id="1.10.150.690">
    <property type="entry name" value="DUF2063"/>
    <property type="match status" value="1"/>
</dbReference>
<reference evidence="4 5" key="1">
    <citation type="submission" date="2016-10" db="EMBL/GenBank/DDBJ databases">
        <title>Comparative genome analysis of multiple Pseudomonas spp. focuses on biocontrol and plant growth promoting traits.</title>
        <authorList>
            <person name="Tao X.-Y."/>
            <person name="Taylor C.G."/>
        </authorList>
    </citation>
    <scope>NUCLEOTIDE SEQUENCE [LARGE SCALE GENOMIC DNA]</scope>
    <source>
        <strain evidence="4 5">36B3</strain>
    </source>
</reference>
<dbReference type="EMBL" id="MOCA01000006">
    <property type="protein sequence ID" value="RON99648.1"/>
    <property type="molecule type" value="Genomic_DNA"/>
</dbReference>
<dbReference type="AlphaFoldDB" id="A0A423NN51"/>
<evidence type="ECO:0000313" key="4">
    <source>
        <dbReference type="EMBL" id="RON99648.1"/>
    </source>
</evidence>
<dbReference type="InterPro" id="IPR018640">
    <property type="entry name" value="DUF2063"/>
</dbReference>
<dbReference type="InterPro" id="IPR054098">
    <property type="entry name" value="NGO1945-like_C"/>
</dbReference>
<sequence length="263" mass="29179">MADSTSSLHSQQLALTRYLRDPDSYAPPAQMNPARAQVYLNLVFNNLLSLLGGTFPVLVAVLGDAGWRALVRRFLRDYRAQTPRFGEIAREFVDFVASLEDAPGFEHPWYPFLPELAHYEWVEMALQQLDAAPLETSDAAQLLDRPLRLSPLVWPLAYTWAVHRLGPGHLPSEPPELPTLLLISRVPSGQVQFSQVSPLTYRLLQRIEQFPDMDGRAQLHALAAEAGASDVTSFVADALVLLRKLHEQAVVGVAATPVLKLLS</sequence>
<keyword evidence="1" id="KW-0472">Membrane</keyword>
<dbReference type="InterPro" id="IPR044922">
    <property type="entry name" value="DUF2063_N_sf"/>
</dbReference>
<dbReference type="Proteomes" id="UP000284207">
    <property type="component" value="Unassembled WGS sequence"/>
</dbReference>
<dbReference type="Pfam" id="PF22106">
    <property type="entry name" value="NGO1945_C"/>
    <property type="match status" value="1"/>
</dbReference>
<protein>
    <submittedName>
        <fullName evidence="4">DUF2063 domain-containing protein</fullName>
    </submittedName>
</protein>
<feature type="transmembrane region" description="Helical" evidence="1">
    <location>
        <begin position="47"/>
        <end position="67"/>
    </location>
</feature>
<dbReference type="Gene3D" id="3.90.930.50">
    <property type="match status" value="1"/>
</dbReference>
<feature type="domain" description="NGO1945-like C-terminal" evidence="3">
    <location>
        <begin position="150"/>
        <end position="246"/>
    </location>
</feature>
<comment type="caution">
    <text evidence="4">The sequence shown here is derived from an EMBL/GenBank/DDBJ whole genome shotgun (WGS) entry which is preliminary data.</text>
</comment>
<evidence type="ECO:0000259" key="2">
    <source>
        <dbReference type="Pfam" id="PF09836"/>
    </source>
</evidence>
<feature type="domain" description="Putative DNA-binding" evidence="2">
    <location>
        <begin position="11"/>
        <end position="96"/>
    </location>
</feature>
<evidence type="ECO:0000256" key="1">
    <source>
        <dbReference type="SAM" id="Phobius"/>
    </source>
</evidence>
<proteinExistence type="predicted"/>
<gene>
    <name evidence="4" type="ORF">BK674_19660</name>
</gene>
<keyword evidence="1" id="KW-0812">Transmembrane</keyword>
<name>A0A423NN51_9PSED</name>
<organism evidence="4 5">
    <name type="scientific">Pseudomonas moraviensis</name>
    <dbReference type="NCBI Taxonomy" id="321662"/>
    <lineage>
        <taxon>Bacteria</taxon>
        <taxon>Pseudomonadati</taxon>
        <taxon>Pseudomonadota</taxon>
        <taxon>Gammaproteobacteria</taxon>
        <taxon>Pseudomonadales</taxon>
        <taxon>Pseudomonadaceae</taxon>
        <taxon>Pseudomonas</taxon>
    </lineage>
</organism>
<accession>A0A423NN51</accession>
<dbReference type="RefSeq" id="WP_123419578.1">
    <property type="nucleotide sequence ID" value="NZ_MOCA01000006.1"/>
</dbReference>
<evidence type="ECO:0000259" key="3">
    <source>
        <dbReference type="Pfam" id="PF22106"/>
    </source>
</evidence>